<dbReference type="Proteomes" id="UP000322245">
    <property type="component" value="Unassembled WGS sequence"/>
</dbReference>
<comment type="caution">
    <text evidence="1">The sequence shown here is derived from an EMBL/GenBank/DDBJ whole genome shotgun (WGS) entry which is preliminary data.</text>
</comment>
<evidence type="ECO:0000313" key="1">
    <source>
        <dbReference type="EMBL" id="TYJ51822.1"/>
    </source>
</evidence>
<sequence>MAGKGKGKGEVEVEWDADVLRMPEDSETKLFELFYEHPDVISEASCMVTKHRKATTLDRNDNHLSWDLVYYGRTIPGFSSDC</sequence>
<protein>
    <submittedName>
        <fullName evidence="1">Uncharacterized protein</fullName>
    </submittedName>
</protein>
<feature type="non-terminal residue" evidence="1">
    <location>
        <position position="82"/>
    </location>
</feature>
<name>A0A5D3AM14_9TREE</name>
<keyword evidence="2" id="KW-1185">Reference proteome</keyword>
<dbReference type="EMBL" id="NIDF01000183">
    <property type="protein sequence ID" value="TYJ51822.1"/>
    <property type="molecule type" value="Genomic_DNA"/>
</dbReference>
<evidence type="ECO:0000313" key="2">
    <source>
        <dbReference type="Proteomes" id="UP000322245"/>
    </source>
</evidence>
<dbReference type="AlphaFoldDB" id="A0A5D3AM14"/>
<organism evidence="1 2">
    <name type="scientific">Cryptococcus floricola</name>
    <dbReference type="NCBI Taxonomy" id="2591691"/>
    <lineage>
        <taxon>Eukaryota</taxon>
        <taxon>Fungi</taxon>
        <taxon>Dikarya</taxon>
        <taxon>Basidiomycota</taxon>
        <taxon>Agaricomycotina</taxon>
        <taxon>Tremellomycetes</taxon>
        <taxon>Tremellales</taxon>
        <taxon>Cryptococcaceae</taxon>
        <taxon>Cryptococcus</taxon>
    </lineage>
</organism>
<gene>
    <name evidence="1" type="ORF">B9479_007598</name>
</gene>
<reference evidence="1 2" key="1">
    <citation type="submission" date="2017-05" db="EMBL/GenBank/DDBJ databases">
        <title>The Genome Sequence of Tsuchiyaea wingfieldii DSM 27421.</title>
        <authorList>
            <person name="Cuomo C."/>
            <person name="Passer A."/>
            <person name="Billmyre B."/>
            <person name="Heitman J."/>
        </authorList>
    </citation>
    <scope>NUCLEOTIDE SEQUENCE [LARGE SCALE GENOMIC DNA]</scope>
    <source>
        <strain evidence="1 2">DSM 27421</strain>
    </source>
</reference>
<proteinExistence type="predicted"/>
<accession>A0A5D3AM14</accession>